<dbReference type="InterPro" id="IPR024478">
    <property type="entry name" value="HlyB_4HB_MCP"/>
</dbReference>
<gene>
    <name evidence="3" type="ORF">CGL56_10510</name>
</gene>
<protein>
    <recommendedName>
        <fullName evidence="2">Chemotaxis methyl-accepting receptor HlyB-like 4HB MCP domain-containing protein</fullName>
    </recommendedName>
</protein>
<dbReference type="OrthoDB" id="979566at2"/>
<proteinExistence type="predicted"/>
<accession>A0A2G0CFX1</accession>
<keyword evidence="1" id="KW-0472">Membrane</keyword>
<comment type="caution">
    <text evidence="3">The sequence shown here is derived from an EMBL/GenBank/DDBJ whole genome shotgun (WGS) entry which is preliminary data.</text>
</comment>
<sequence length="204" mass="23113">MTLFNKIKWILGVVLVFLLVLTTNLVDRHHFSAMADTVETIYADRLVAHSIIYDLSEQLWQLETAYATREGDRLSRATAATHEEIEEAVDRFAATKLTERESLVFDRLRRGLGDLQEREEALVNGEVGSEVLQAEAAAVRTILRELSDIQLTEGERQLTLGRKALGLVHFFTQVEIVGLVVLAIIVQFIILYPTGEQRDTDTYR</sequence>
<feature type="transmembrane region" description="Helical" evidence="1">
    <location>
        <begin position="6"/>
        <end position="26"/>
    </location>
</feature>
<keyword evidence="4" id="KW-1185">Reference proteome</keyword>
<organism evidence="3 4">
    <name type="scientific">Neolewinella marina</name>
    <dbReference type="NCBI Taxonomy" id="438751"/>
    <lineage>
        <taxon>Bacteria</taxon>
        <taxon>Pseudomonadati</taxon>
        <taxon>Bacteroidota</taxon>
        <taxon>Saprospiria</taxon>
        <taxon>Saprospirales</taxon>
        <taxon>Lewinellaceae</taxon>
        <taxon>Neolewinella</taxon>
    </lineage>
</organism>
<evidence type="ECO:0000256" key="1">
    <source>
        <dbReference type="SAM" id="Phobius"/>
    </source>
</evidence>
<dbReference type="AlphaFoldDB" id="A0A2G0CFX1"/>
<evidence type="ECO:0000259" key="2">
    <source>
        <dbReference type="Pfam" id="PF12729"/>
    </source>
</evidence>
<dbReference type="Proteomes" id="UP000226437">
    <property type="component" value="Unassembled WGS sequence"/>
</dbReference>
<keyword evidence="1" id="KW-1133">Transmembrane helix</keyword>
<keyword evidence="1" id="KW-0812">Transmembrane</keyword>
<name>A0A2G0CFX1_9BACT</name>
<feature type="transmembrane region" description="Helical" evidence="1">
    <location>
        <begin position="164"/>
        <end position="190"/>
    </location>
</feature>
<dbReference type="RefSeq" id="WP_099106494.1">
    <property type="nucleotide sequence ID" value="NZ_JAATJF010000001.1"/>
</dbReference>
<evidence type="ECO:0000313" key="3">
    <source>
        <dbReference type="EMBL" id="PHK98884.1"/>
    </source>
</evidence>
<evidence type="ECO:0000313" key="4">
    <source>
        <dbReference type="Proteomes" id="UP000226437"/>
    </source>
</evidence>
<dbReference type="EMBL" id="PDLO01000003">
    <property type="protein sequence ID" value="PHK98884.1"/>
    <property type="molecule type" value="Genomic_DNA"/>
</dbReference>
<feature type="domain" description="Chemotaxis methyl-accepting receptor HlyB-like 4HB MCP" evidence="2">
    <location>
        <begin position="5"/>
        <end position="116"/>
    </location>
</feature>
<reference evidence="3 4" key="1">
    <citation type="submission" date="2017-10" db="EMBL/GenBank/DDBJ databases">
        <title>The draft genome sequence of Lewinella marina KCTC 32374.</title>
        <authorList>
            <person name="Wang K."/>
        </authorList>
    </citation>
    <scope>NUCLEOTIDE SEQUENCE [LARGE SCALE GENOMIC DNA]</scope>
    <source>
        <strain evidence="3 4">MKG-38</strain>
    </source>
</reference>
<dbReference type="Pfam" id="PF12729">
    <property type="entry name" value="4HB_MCP_1"/>
    <property type="match status" value="1"/>
</dbReference>